<proteinExistence type="predicted"/>
<evidence type="ECO:0000313" key="4">
    <source>
        <dbReference type="Proteomes" id="UP000614460"/>
    </source>
</evidence>
<reference evidence="3" key="2">
    <citation type="submission" date="2020-09" db="EMBL/GenBank/DDBJ databases">
        <authorList>
            <person name="Sun Q."/>
            <person name="Zhou Y."/>
        </authorList>
    </citation>
    <scope>NUCLEOTIDE SEQUENCE</scope>
    <source>
        <strain evidence="3">CGMCC 1.15966</strain>
    </source>
</reference>
<name>A0A8H9G3E9_9SPHI</name>
<dbReference type="InterPro" id="IPR008207">
    <property type="entry name" value="Sig_transdc_His_kin_Hpt_dom"/>
</dbReference>
<evidence type="ECO:0000256" key="1">
    <source>
        <dbReference type="PROSITE-ProRule" id="PRU00110"/>
    </source>
</evidence>
<gene>
    <name evidence="3" type="ORF">GCM10011516_36270</name>
</gene>
<reference evidence="3" key="1">
    <citation type="journal article" date="2014" name="Int. J. Syst. Evol. Microbiol.">
        <title>Complete genome sequence of Corynebacterium casei LMG S-19264T (=DSM 44701T), isolated from a smear-ripened cheese.</title>
        <authorList>
            <consortium name="US DOE Joint Genome Institute (JGI-PGF)"/>
            <person name="Walter F."/>
            <person name="Albersmeier A."/>
            <person name="Kalinowski J."/>
            <person name="Ruckert C."/>
        </authorList>
    </citation>
    <scope>NUCLEOTIDE SEQUENCE</scope>
    <source>
        <strain evidence="3">CGMCC 1.15966</strain>
    </source>
</reference>
<dbReference type="AlphaFoldDB" id="A0A8H9G3E9"/>
<dbReference type="EMBL" id="BMKM01000018">
    <property type="protein sequence ID" value="GGE35446.1"/>
    <property type="molecule type" value="Genomic_DNA"/>
</dbReference>
<feature type="modified residue" description="Phosphohistidine" evidence="1">
    <location>
        <position position="58"/>
    </location>
</feature>
<comment type="caution">
    <text evidence="3">The sequence shown here is derived from an EMBL/GenBank/DDBJ whole genome shotgun (WGS) entry which is preliminary data.</text>
</comment>
<dbReference type="Proteomes" id="UP000614460">
    <property type="component" value="Unassembled WGS sequence"/>
</dbReference>
<protein>
    <recommendedName>
        <fullName evidence="2">HPt domain-containing protein</fullName>
    </recommendedName>
</protein>
<feature type="domain" description="HPt" evidence="2">
    <location>
        <begin position="19"/>
        <end position="113"/>
    </location>
</feature>
<accession>A0A8H9G3E9</accession>
<dbReference type="RefSeq" id="WP_094256147.1">
    <property type="nucleotide sequence ID" value="NZ_BMKM01000018.1"/>
</dbReference>
<dbReference type="PROSITE" id="PS50894">
    <property type="entry name" value="HPT"/>
    <property type="match status" value="1"/>
</dbReference>
<evidence type="ECO:0000313" key="3">
    <source>
        <dbReference type="EMBL" id="GGE35446.1"/>
    </source>
</evidence>
<evidence type="ECO:0000259" key="2">
    <source>
        <dbReference type="PROSITE" id="PS50894"/>
    </source>
</evidence>
<dbReference type="Pfam" id="PF01627">
    <property type="entry name" value="Hpt"/>
    <property type="match status" value="1"/>
</dbReference>
<sequence length="118" mass="13567">MNPYQIINPDAIQENMMNNTEIIKQMIPLYLGQGVEDFKALEAAIDSQDHSDIKSKAHHIKPTMQYLGASNLRMKFQDLEDQAANKEPISGINTLFQEIKNDFHLAMQELEDYQTKLD</sequence>
<dbReference type="GO" id="GO:0004672">
    <property type="term" value="F:protein kinase activity"/>
    <property type="evidence" value="ECO:0007669"/>
    <property type="project" value="UniProtKB-ARBA"/>
</dbReference>
<keyword evidence="1" id="KW-0597">Phosphoprotein</keyword>
<keyword evidence="4" id="KW-1185">Reference proteome</keyword>
<dbReference type="Gene3D" id="1.20.120.160">
    <property type="entry name" value="HPT domain"/>
    <property type="match status" value="1"/>
</dbReference>
<dbReference type="SUPFAM" id="SSF47226">
    <property type="entry name" value="Histidine-containing phosphotransfer domain, HPT domain"/>
    <property type="match status" value="1"/>
</dbReference>
<dbReference type="GO" id="GO:0000160">
    <property type="term" value="P:phosphorelay signal transduction system"/>
    <property type="evidence" value="ECO:0007669"/>
    <property type="project" value="InterPro"/>
</dbReference>
<organism evidence="3 4">
    <name type="scientific">Sphingobacterium cellulitidis</name>
    <dbReference type="NCBI Taxonomy" id="1768011"/>
    <lineage>
        <taxon>Bacteria</taxon>
        <taxon>Pseudomonadati</taxon>
        <taxon>Bacteroidota</taxon>
        <taxon>Sphingobacteriia</taxon>
        <taxon>Sphingobacteriales</taxon>
        <taxon>Sphingobacteriaceae</taxon>
        <taxon>Sphingobacterium</taxon>
    </lineage>
</organism>
<dbReference type="InterPro" id="IPR036641">
    <property type="entry name" value="HPT_dom_sf"/>
</dbReference>